<feature type="domain" description="DUF83" evidence="2">
    <location>
        <begin position="7"/>
        <end position="164"/>
    </location>
</feature>
<dbReference type="InterPro" id="IPR011604">
    <property type="entry name" value="PDDEXK-like_dom_sf"/>
</dbReference>
<dbReference type="InterPro" id="IPR022765">
    <property type="entry name" value="Dna2/Cas4_DUF83"/>
</dbReference>
<evidence type="ECO:0000313" key="4">
    <source>
        <dbReference type="Proteomes" id="UP000272490"/>
    </source>
</evidence>
<dbReference type="PANTHER" id="PTHR37168:SF1">
    <property type="entry name" value="CRISPR-ASSOCIATED EXONUCLEASE CAS4"/>
    <property type="match status" value="1"/>
</dbReference>
<dbReference type="OrthoDB" id="9794720at2"/>
<name>A0A3P3QZT5_9FIRM</name>
<gene>
    <name evidence="3" type="ORF">EHV10_01440</name>
</gene>
<dbReference type="EMBL" id="RRCO01000001">
    <property type="protein sequence ID" value="RRJ26722.1"/>
    <property type="molecule type" value="Genomic_DNA"/>
</dbReference>
<sequence length="165" mass="19706">MMHEKVTGVMIYYYFVCRRKLWLFNNDISMEDENELVQIGKFIDNDSYSSERKHIMINEEINIDFAESRGVIHEIKKSRKIEDASVWQLKYYLYYLKQYGVENIEAKLDYPLLKKTVDVSLAEQDEKKMTEILDNIKEIIQSEDIPECLNNNICKKCAYFDLCMI</sequence>
<dbReference type="AlphaFoldDB" id="A0A3P3QZT5"/>
<evidence type="ECO:0000256" key="1">
    <source>
        <dbReference type="ARBA" id="ARBA00022801"/>
    </source>
</evidence>
<dbReference type="RefSeq" id="WP_128673094.1">
    <property type="nucleotide sequence ID" value="NZ_CP124777.1"/>
</dbReference>
<dbReference type="Proteomes" id="UP000272490">
    <property type="component" value="Unassembled WGS sequence"/>
</dbReference>
<dbReference type="Pfam" id="PF01930">
    <property type="entry name" value="Cas_Cas4"/>
    <property type="match status" value="1"/>
</dbReference>
<evidence type="ECO:0000313" key="3">
    <source>
        <dbReference type="EMBL" id="RRJ26722.1"/>
    </source>
</evidence>
<organism evidence="3 4">
    <name type="scientific">Lachnoanaerobaculum gingivalis</name>
    <dbReference type="NCBI Taxonomy" id="2490855"/>
    <lineage>
        <taxon>Bacteria</taxon>
        <taxon>Bacillati</taxon>
        <taxon>Bacillota</taxon>
        <taxon>Clostridia</taxon>
        <taxon>Lachnospirales</taxon>
        <taxon>Lachnospiraceae</taxon>
        <taxon>Lachnoanaerobaculum</taxon>
    </lineage>
</organism>
<reference evidence="3 4" key="1">
    <citation type="submission" date="2018-11" db="EMBL/GenBank/DDBJ databases">
        <title>Genome sequencing of Lachnoanaerobaculum sp. KCOM 2030 (= ChDC B114).</title>
        <authorList>
            <person name="Kook J.-K."/>
            <person name="Park S.-N."/>
            <person name="Lim Y.K."/>
        </authorList>
    </citation>
    <scope>NUCLEOTIDE SEQUENCE [LARGE SCALE GENOMIC DNA]</scope>
    <source>
        <strain evidence="3 4">KCOM 2030</strain>
    </source>
</reference>
<evidence type="ECO:0000259" key="2">
    <source>
        <dbReference type="Pfam" id="PF01930"/>
    </source>
</evidence>
<dbReference type="Gene3D" id="3.90.320.10">
    <property type="match status" value="1"/>
</dbReference>
<keyword evidence="1" id="KW-0378">Hydrolase</keyword>
<comment type="caution">
    <text evidence="3">The sequence shown here is derived from an EMBL/GenBank/DDBJ whole genome shotgun (WGS) entry which is preliminary data.</text>
</comment>
<dbReference type="GO" id="GO:0016787">
    <property type="term" value="F:hydrolase activity"/>
    <property type="evidence" value="ECO:0007669"/>
    <property type="project" value="UniProtKB-KW"/>
</dbReference>
<protein>
    <submittedName>
        <fullName evidence="3">Dna2/Cas4 domain-containing protein</fullName>
    </submittedName>
</protein>
<keyword evidence="4" id="KW-1185">Reference proteome</keyword>
<proteinExistence type="predicted"/>
<accession>A0A3P3QZT5</accession>
<dbReference type="PANTHER" id="PTHR37168">
    <property type="entry name" value="CRISPR-ASSOCIATED EXONUCLEASE CAS4"/>
    <property type="match status" value="1"/>
</dbReference>